<dbReference type="Proteomes" id="UP001501556">
    <property type="component" value="Unassembled WGS sequence"/>
</dbReference>
<name>A0ABP7R1J5_9BACT</name>
<dbReference type="RefSeq" id="WP_345127200.1">
    <property type="nucleotide sequence ID" value="NZ_BAABDI010000042.1"/>
</dbReference>
<feature type="chain" id="PRO_5047045619" description="Por secretion system C-terminal sorting domain-containing protein" evidence="1">
    <location>
        <begin position="21"/>
        <end position="546"/>
    </location>
</feature>
<comment type="caution">
    <text evidence="2">The sequence shown here is derived from an EMBL/GenBank/DDBJ whole genome shotgun (WGS) entry which is preliminary data.</text>
</comment>
<dbReference type="SUPFAM" id="SSF101898">
    <property type="entry name" value="NHL repeat"/>
    <property type="match status" value="1"/>
</dbReference>
<evidence type="ECO:0000313" key="3">
    <source>
        <dbReference type="Proteomes" id="UP001501556"/>
    </source>
</evidence>
<dbReference type="PANTHER" id="PTHR35580:SF1">
    <property type="entry name" value="PHYTASE-LIKE DOMAIN-CONTAINING PROTEIN"/>
    <property type="match status" value="1"/>
</dbReference>
<gene>
    <name evidence="2" type="ORF">GCM10022407_39440</name>
</gene>
<dbReference type="InterPro" id="IPR052918">
    <property type="entry name" value="Motility_Chemotaxis_Reg"/>
</dbReference>
<protein>
    <recommendedName>
        <fullName evidence="4">Por secretion system C-terminal sorting domain-containing protein</fullName>
    </recommendedName>
</protein>
<feature type="signal peptide" evidence="1">
    <location>
        <begin position="1"/>
        <end position="20"/>
    </location>
</feature>
<organism evidence="2 3">
    <name type="scientific">Hymenobacter antarcticus</name>
    <dbReference type="NCBI Taxonomy" id="486270"/>
    <lineage>
        <taxon>Bacteria</taxon>
        <taxon>Pseudomonadati</taxon>
        <taxon>Bacteroidota</taxon>
        <taxon>Cytophagia</taxon>
        <taxon>Cytophagales</taxon>
        <taxon>Hymenobacteraceae</taxon>
        <taxon>Hymenobacter</taxon>
    </lineage>
</organism>
<dbReference type="Gene3D" id="2.80.10.50">
    <property type="match status" value="1"/>
</dbReference>
<sequence>MIMRQLLLSLFLLLGFTTYAQPATWNYVFPLSDLNGVMDVATDSDGNAYVTGRFTGSLQLGGTQLSSAQAGPCLYLAKMSPGGQVLRVTKLEGATDVLPRSIAVDGAGNTYVTGSFSGTLTYNNGQQTTSLLATPAGGTIFLLKCNPGGSVSWVRQADGSATGAYRFCQGTAVAVDNAGNSYIGGTVSGDNIRFGTLALGAHSRDGFLASYDQLGRLRWARVLTHLSTSFGSSQAGGVAVDGAGNCYLSGHSYSGFSLDGISLPLPVDTDYLARFDTSQGQLRWARSTPGDGGGQALALDRAGDIYSGGTFSGTVSLGRIALTSAGDADGYVARYDKNGGVDWAVALGGHDYDVVSSLAVDQSSGKVFAAGMLNYTAQGTNQSFMANINPNGRIQRTELVGGTGTSSCGQLAIDDQNNVYSTGVFTGSCGFGPIALSTTSTKGYFGRFGRRPGQKATNQENSMAAEISIFPIPARQQFTVRLAGTDEVQQAVLYNTQGHIVARRTIEPTAERAETAFETTALPDGLYVLRLVSARATTTRLLTVQH</sequence>
<dbReference type="PANTHER" id="PTHR35580">
    <property type="entry name" value="CELL SURFACE GLYCOPROTEIN (S-LAYER PROTEIN)-LIKE PROTEIN"/>
    <property type="match status" value="1"/>
</dbReference>
<proteinExistence type="predicted"/>
<reference evidence="3" key="1">
    <citation type="journal article" date="2019" name="Int. J. Syst. Evol. Microbiol.">
        <title>The Global Catalogue of Microorganisms (GCM) 10K type strain sequencing project: providing services to taxonomists for standard genome sequencing and annotation.</title>
        <authorList>
            <consortium name="The Broad Institute Genomics Platform"/>
            <consortium name="The Broad Institute Genome Sequencing Center for Infectious Disease"/>
            <person name="Wu L."/>
            <person name="Ma J."/>
        </authorList>
    </citation>
    <scope>NUCLEOTIDE SEQUENCE [LARGE SCALE GENOMIC DNA]</scope>
    <source>
        <strain evidence="3">JCM 17217</strain>
    </source>
</reference>
<dbReference type="EMBL" id="BAABDI010000042">
    <property type="protein sequence ID" value="GAA3991107.1"/>
    <property type="molecule type" value="Genomic_DNA"/>
</dbReference>
<evidence type="ECO:0008006" key="4">
    <source>
        <dbReference type="Google" id="ProtNLM"/>
    </source>
</evidence>
<dbReference type="Gene3D" id="2.40.10.500">
    <property type="match status" value="1"/>
</dbReference>
<keyword evidence="3" id="KW-1185">Reference proteome</keyword>
<keyword evidence="1" id="KW-0732">Signal</keyword>
<evidence type="ECO:0000256" key="1">
    <source>
        <dbReference type="SAM" id="SignalP"/>
    </source>
</evidence>
<evidence type="ECO:0000313" key="2">
    <source>
        <dbReference type="EMBL" id="GAA3991107.1"/>
    </source>
</evidence>
<accession>A0ABP7R1J5</accession>